<evidence type="ECO:0000313" key="1">
    <source>
        <dbReference type="EMBL" id="MBD2862470.1"/>
    </source>
</evidence>
<accession>A0A927C771</accession>
<name>A0A927C771_9BACL</name>
<proteinExistence type="predicted"/>
<comment type="caution">
    <text evidence="1">The sequence shown here is derived from an EMBL/GenBank/DDBJ whole genome shotgun (WGS) entry which is preliminary data.</text>
</comment>
<evidence type="ECO:0000313" key="2">
    <source>
        <dbReference type="Proteomes" id="UP000639396"/>
    </source>
</evidence>
<sequence>MNVKSVQPVSDYFKAMQQCKDARATKDQSRLASIRNILMLGKKLHTDEMDYLQRHDPHLHDQAISLSMERQAYEDALQHSRSKADANYYNTFKLMQIAGQLKHGGSEELLMRANAIQEAHREFVRSSKYASLRSEGYAPRKLR</sequence>
<gene>
    <name evidence="1" type="ORF">IDH45_10795</name>
</gene>
<reference evidence="1" key="1">
    <citation type="submission" date="2020-09" db="EMBL/GenBank/DDBJ databases">
        <title>A novel bacterium of genus Paenibacillus, isolated from South China Sea.</title>
        <authorList>
            <person name="Huang H."/>
            <person name="Mo K."/>
            <person name="Hu Y."/>
        </authorList>
    </citation>
    <scope>NUCLEOTIDE SEQUENCE</scope>
    <source>
        <strain evidence="1">IB182363</strain>
    </source>
</reference>
<dbReference type="AlphaFoldDB" id="A0A927C771"/>
<organism evidence="1 2">
    <name type="scientific">Paenibacillus oceani</name>
    <dbReference type="NCBI Taxonomy" id="2772510"/>
    <lineage>
        <taxon>Bacteria</taxon>
        <taxon>Bacillati</taxon>
        <taxon>Bacillota</taxon>
        <taxon>Bacilli</taxon>
        <taxon>Bacillales</taxon>
        <taxon>Paenibacillaceae</taxon>
        <taxon>Paenibacillus</taxon>
    </lineage>
</organism>
<dbReference type="Proteomes" id="UP000639396">
    <property type="component" value="Unassembled WGS sequence"/>
</dbReference>
<dbReference type="EMBL" id="JACXJA010000012">
    <property type="protein sequence ID" value="MBD2862470.1"/>
    <property type="molecule type" value="Genomic_DNA"/>
</dbReference>
<dbReference type="RefSeq" id="WP_190927442.1">
    <property type="nucleotide sequence ID" value="NZ_JACXJA010000012.1"/>
</dbReference>
<keyword evidence="2" id="KW-1185">Reference proteome</keyword>
<protein>
    <submittedName>
        <fullName evidence="1">Uncharacterized protein</fullName>
    </submittedName>
</protein>